<feature type="transmembrane region" description="Helical" evidence="1">
    <location>
        <begin position="54"/>
        <end position="78"/>
    </location>
</feature>
<comment type="caution">
    <text evidence="2">The sequence shown here is derived from an EMBL/GenBank/DDBJ whole genome shotgun (WGS) entry which is preliminary data.</text>
</comment>
<feature type="transmembrane region" description="Helical" evidence="1">
    <location>
        <begin position="14"/>
        <end position="34"/>
    </location>
</feature>
<organism evidence="2 3">
    <name type="scientific">Halonotius roseus</name>
    <dbReference type="NCBI Taxonomy" id="2511997"/>
    <lineage>
        <taxon>Archaea</taxon>
        <taxon>Methanobacteriati</taxon>
        <taxon>Methanobacteriota</taxon>
        <taxon>Stenosarchaea group</taxon>
        <taxon>Halobacteria</taxon>
        <taxon>Halobacteriales</taxon>
        <taxon>Haloferacaceae</taxon>
        <taxon>Halonotius</taxon>
    </lineage>
</organism>
<evidence type="ECO:0000313" key="2">
    <source>
        <dbReference type="EMBL" id="TQQ81495.1"/>
    </source>
</evidence>
<dbReference type="OrthoDB" id="342441at2157"/>
<name>A0A544QPX4_9EURY</name>
<keyword evidence="3" id="KW-1185">Reference proteome</keyword>
<gene>
    <name evidence="2" type="ORF">EWF95_00690</name>
</gene>
<evidence type="ECO:0000256" key="1">
    <source>
        <dbReference type="SAM" id="Phobius"/>
    </source>
</evidence>
<keyword evidence="1" id="KW-0812">Transmembrane</keyword>
<dbReference type="AlphaFoldDB" id="A0A544QPX4"/>
<dbReference type="RefSeq" id="WP_142442067.1">
    <property type="nucleotide sequence ID" value="NZ_SESI01000001.1"/>
</dbReference>
<dbReference type="Proteomes" id="UP000315385">
    <property type="component" value="Unassembled WGS sequence"/>
</dbReference>
<accession>A0A544QPX4</accession>
<evidence type="ECO:0008006" key="4">
    <source>
        <dbReference type="Google" id="ProtNLM"/>
    </source>
</evidence>
<reference evidence="2 3" key="1">
    <citation type="submission" date="2019-02" db="EMBL/GenBank/DDBJ databases">
        <title>Halonotius sp. a new haloqrchaeon isolated from saline water.</title>
        <authorList>
            <person name="Duran-Viseras A."/>
            <person name="Sanchez-Porro C."/>
            <person name="Ventosa A."/>
        </authorList>
    </citation>
    <scope>NUCLEOTIDE SEQUENCE [LARGE SCALE GENOMIC DNA]</scope>
    <source>
        <strain evidence="2 3">F9-27</strain>
    </source>
</reference>
<evidence type="ECO:0000313" key="3">
    <source>
        <dbReference type="Proteomes" id="UP000315385"/>
    </source>
</evidence>
<keyword evidence="1" id="KW-0472">Membrane</keyword>
<keyword evidence="1" id="KW-1133">Transmembrane helix</keyword>
<dbReference type="InterPro" id="IPR055942">
    <property type="entry name" value="DUF7520"/>
</dbReference>
<dbReference type="EMBL" id="SESI01000001">
    <property type="protein sequence ID" value="TQQ81495.1"/>
    <property type="molecule type" value="Genomic_DNA"/>
</dbReference>
<sequence length="89" mass="8800">MTTASDDTGVGRRILLGLGIGMVALGGVLGFIVGANGGGGLDAIEPFGLLTVPISPGAMTLYGMGVIALAIGVLYGLVSVASRFDHEPN</sequence>
<protein>
    <recommendedName>
        <fullName evidence="4">Cox cluster protein</fullName>
    </recommendedName>
</protein>
<proteinExistence type="predicted"/>
<dbReference type="Pfam" id="PF24364">
    <property type="entry name" value="DUF7520"/>
    <property type="match status" value="1"/>
</dbReference>